<feature type="compositionally biased region" description="Acidic residues" evidence="1">
    <location>
        <begin position="211"/>
        <end position="220"/>
    </location>
</feature>
<name>A0A553I2G3_9PEZI</name>
<comment type="caution">
    <text evidence="2">The sequence shown here is derived from an EMBL/GenBank/DDBJ whole genome shotgun (WGS) entry which is preliminary data.</text>
</comment>
<sequence>MNPMMDPRRSASDAASYSSSTGSIWSTSDSVSFVYTDDDYWAWWGYEGIRGAVTRQDDKQDDRRIRLAAHFLRGPFAGYKSKKHRSSRHSHHRDSDTRSNYSSSSGHSSSSRRQRDFSRGPSPMPPPPPNAYPGPPPPPPPPPPHHQSPQYYDQHYDNFSPGSPMGMRPPPPPPMAAPPPQPGFEAGFIQIGGGGGGGGPPAHHDPWNNEAYDEEQEVWD</sequence>
<feature type="compositionally biased region" description="Low complexity" evidence="1">
    <location>
        <begin position="98"/>
        <end position="111"/>
    </location>
</feature>
<evidence type="ECO:0000256" key="1">
    <source>
        <dbReference type="SAM" id="MobiDB-lite"/>
    </source>
</evidence>
<dbReference type="EMBL" id="VFLP01000023">
    <property type="protein sequence ID" value="TRX94386.1"/>
    <property type="molecule type" value="Genomic_DNA"/>
</dbReference>
<feature type="region of interest" description="Disordered" evidence="1">
    <location>
        <begin position="70"/>
        <end position="220"/>
    </location>
</feature>
<feature type="compositionally biased region" description="Pro residues" evidence="1">
    <location>
        <begin position="167"/>
        <end position="182"/>
    </location>
</feature>
<feature type="compositionally biased region" description="Gly residues" evidence="1">
    <location>
        <begin position="190"/>
        <end position="200"/>
    </location>
</feature>
<feature type="compositionally biased region" description="Basic residues" evidence="1">
    <location>
        <begin position="80"/>
        <end position="92"/>
    </location>
</feature>
<accession>A0A553I2G3</accession>
<keyword evidence="3" id="KW-1185">Reference proteome</keyword>
<proteinExistence type="predicted"/>
<feature type="region of interest" description="Disordered" evidence="1">
    <location>
        <begin position="1"/>
        <end position="26"/>
    </location>
</feature>
<evidence type="ECO:0000313" key="2">
    <source>
        <dbReference type="EMBL" id="TRX94386.1"/>
    </source>
</evidence>
<dbReference type="AlphaFoldDB" id="A0A553I2G3"/>
<gene>
    <name evidence="2" type="ORF">FHL15_004853</name>
</gene>
<feature type="compositionally biased region" description="Low complexity" evidence="1">
    <location>
        <begin position="12"/>
        <end position="26"/>
    </location>
</feature>
<feature type="compositionally biased region" description="Basic and acidic residues" evidence="1">
    <location>
        <begin position="1"/>
        <end position="11"/>
    </location>
</feature>
<feature type="compositionally biased region" description="Pro residues" evidence="1">
    <location>
        <begin position="122"/>
        <end position="146"/>
    </location>
</feature>
<evidence type="ECO:0000313" key="3">
    <source>
        <dbReference type="Proteomes" id="UP000319160"/>
    </source>
</evidence>
<dbReference type="Proteomes" id="UP000319160">
    <property type="component" value="Unassembled WGS sequence"/>
</dbReference>
<reference evidence="3" key="1">
    <citation type="submission" date="2019-06" db="EMBL/GenBank/DDBJ databases">
        <title>Draft genome sequence of the griseofulvin-producing fungus Xylaria cubensis strain G536.</title>
        <authorList>
            <person name="Mead M.E."/>
            <person name="Raja H.A."/>
            <person name="Steenwyk J.L."/>
            <person name="Knowles S.L."/>
            <person name="Oberlies N.H."/>
            <person name="Rokas A."/>
        </authorList>
    </citation>
    <scope>NUCLEOTIDE SEQUENCE [LARGE SCALE GENOMIC DNA]</scope>
    <source>
        <strain evidence="3">G536</strain>
    </source>
</reference>
<organism evidence="2 3">
    <name type="scientific">Xylaria flabelliformis</name>
    <dbReference type="NCBI Taxonomy" id="2512241"/>
    <lineage>
        <taxon>Eukaryota</taxon>
        <taxon>Fungi</taxon>
        <taxon>Dikarya</taxon>
        <taxon>Ascomycota</taxon>
        <taxon>Pezizomycotina</taxon>
        <taxon>Sordariomycetes</taxon>
        <taxon>Xylariomycetidae</taxon>
        <taxon>Xylariales</taxon>
        <taxon>Xylariaceae</taxon>
        <taxon>Xylaria</taxon>
    </lineage>
</organism>
<protein>
    <submittedName>
        <fullName evidence="2">Uncharacterized protein</fullName>
    </submittedName>
</protein>